<protein>
    <submittedName>
        <fullName evidence="2">Anti-sigma factor antagonist</fullName>
    </submittedName>
</protein>
<dbReference type="InterPro" id="IPR002645">
    <property type="entry name" value="STAS_dom"/>
</dbReference>
<dbReference type="OrthoDB" id="4827422at2"/>
<dbReference type="SUPFAM" id="SSF52091">
    <property type="entry name" value="SpoIIaa-like"/>
    <property type="match status" value="1"/>
</dbReference>
<evidence type="ECO:0000259" key="1">
    <source>
        <dbReference type="PROSITE" id="PS50801"/>
    </source>
</evidence>
<accession>A0A4V2M7U1</accession>
<dbReference type="Gene3D" id="3.30.750.24">
    <property type="entry name" value="STAS domain"/>
    <property type="match status" value="1"/>
</dbReference>
<comment type="caution">
    <text evidence="2">The sequence shown here is derived from an EMBL/GenBank/DDBJ whole genome shotgun (WGS) entry which is preliminary data.</text>
</comment>
<keyword evidence="3" id="KW-1185">Reference proteome</keyword>
<evidence type="ECO:0000313" key="3">
    <source>
        <dbReference type="Proteomes" id="UP000293342"/>
    </source>
</evidence>
<dbReference type="EMBL" id="SJKD01000004">
    <property type="protein sequence ID" value="TCC48862.1"/>
    <property type="molecule type" value="Genomic_DNA"/>
</dbReference>
<dbReference type="CDD" id="cd07043">
    <property type="entry name" value="STAS_anti-anti-sigma_factors"/>
    <property type="match status" value="1"/>
</dbReference>
<dbReference type="Pfam" id="PF01740">
    <property type="entry name" value="STAS"/>
    <property type="match status" value="1"/>
</dbReference>
<gene>
    <name evidence="2" type="ORF">E0H75_20035</name>
</gene>
<evidence type="ECO:0000313" key="2">
    <source>
        <dbReference type="EMBL" id="TCC48862.1"/>
    </source>
</evidence>
<dbReference type="AlphaFoldDB" id="A0A4V2M7U1"/>
<dbReference type="PROSITE" id="PS50801">
    <property type="entry name" value="STAS"/>
    <property type="match status" value="1"/>
</dbReference>
<name>A0A4V2M7U1_9ACTN</name>
<feature type="domain" description="STAS" evidence="1">
    <location>
        <begin position="21"/>
        <end position="100"/>
    </location>
</feature>
<dbReference type="Proteomes" id="UP000293342">
    <property type="component" value="Unassembled WGS sequence"/>
</dbReference>
<proteinExistence type="predicted"/>
<reference evidence="2 3" key="1">
    <citation type="submission" date="2019-02" db="EMBL/GenBank/DDBJ databases">
        <title>Kribbella capetownensis sp. nov. and Kribbella speibonae sp. nov., isolated from soil.</title>
        <authorList>
            <person name="Curtis S.M."/>
            <person name="Norton I."/>
            <person name="Everest G.J."/>
            <person name="Meyers P.R."/>
        </authorList>
    </citation>
    <scope>NUCLEOTIDE SEQUENCE [LARGE SCALE GENOMIC DNA]</scope>
    <source>
        <strain evidence="2 3">YM53</strain>
    </source>
</reference>
<dbReference type="RefSeq" id="WP_131515098.1">
    <property type="nucleotide sequence ID" value="NZ_SJKD01000004.1"/>
</dbReference>
<sequence length="122" mass="13232">MPTDVSGPFVCGWSAVGDCAVVRVAGRIDDVSAPTFETELHHVITTKRPTLVVDLRRVSHMDRAGIEVLRTAGELAIQHDGWLRIAGAASWLAELLSDLGERIRQYPSLADALPSYRPAPST</sequence>
<organism evidence="2 3">
    <name type="scientific">Kribbella capetownensis</name>
    <dbReference type="NCBI Taxonomy" id="1572659"/>
    <lineage>
        <taxon>Bacteria</taxon>
        <taxon>Bacillati</taxon>
        <taxon>Actinomycetota</taxon>
        <taxon>Actinomycetes</taxon>
        <taxon>Propionibacteriales</taxon>
        <taxon>Kribbellaceae</taxon>
        <taxon>Kribbella</taxon>
    </lineage>
</organism>
<dbReference type="InterPro" id="IPR036513">
    <property type="entry name" value="STAS_dom_sf"/>
</dbReference>